<accession>A0A8C9XB35</accession>
<proteinExistence type="predicted"/>
<dbReference type="Gene3D" id="3.80.10.10">
    <property type="entry name" value="Ribonuclease Inhibitor"/>
    <property type="match status" value="1"/>
</dbReference>
<reference evidence="2" key="2">
    <citation type="submission" date="2025-09" db="UniProtKB">
        <authorList>
            <consortium name="Ensembl"/>
        </authorList>
    </citation>
    <scope>IDENTIFICATION</scope>
</reference>
<feature type="region of interest" description="Disordered" evidence="1">
    <location>
        <begin position="1"/>
        <end position="26"/>
    </location>
</feature>
<gene>
    <name evidence="2" type="primary">lrrc75a</name>
</gene>
<organism evidence="2 3">
    <name type="scientific">Sander lucioperca</name>
    <name type="common">Pike-perch</name>
    <name type="synonym">Perca lucioperca</name>
    <dbReference type="NCBI Taxonomy" id="283035"/>
    <lineage>
        <taxon>Eukaryota</taxon>
        <taxon>Metazoa</taxon>
        <taxon>Chordata</taxon>
        <taxon>Craniata</taxon>
        <taxon>Vertebrata</taxon>
        <taxon>Euteleostomi</taxon>
        <taxon>Actinopterygii</taxon>
        <taxon>Neopterygii</taxon>
        <taxon>Teleostei</taxon>
        <taxon>Neoteleostei</taxon>
        <taxon>Acanthomorphata</taxon>
        <taxon>Eupercaria</taxon>
        <taxon>Perciformes</taxon>
        <taxon>Percoidei</taxon>
        <taxon>Percidae</taxon>
        <taxon>Luciopercinae</taxon>
        <taxon>Sander</taxon>
    </lineage>
</organism>
<feature type="region of interest" description="Disordered" evidence="1">
    <location>
        <begin position="300"/>
        <end position="327"/>
    </location>
</feature>
<dbReference type="Ensembl" id="ENSSLUT00000006388.1">
    <property type="protein sequence ID" value="ENSSLUP00000006229.1"/>
    <property type="gene ID" value="ENSSLUG00000002726.1"/>
</dbReference>
<protein>
    <submittedName>
        <fullName evidence="2">Leucine rich repeat containing 75A</fullName>
    </submittedName>
</protein>
<name>A0A8C9XB35_SANLU</name>
<keyword evidence="3" id="KW-1185">Reference proteome</keyword>
<dbReference type="PANTHER" id="PTHR39654:SF3">
    <property type="entry name" value="LEUCINE RICH REPEAT CONTAINING 75A"/>
    <property type="match status" value="1"/>
</dbReference>
<sequence>MGAKQTKVQEPGGASPQHGWKRTPTKERGDILASLMVKSGDRLSRGGTPPPYQRRIGMIQEMMLMAKQGKQDEATEMLKTLRQDLGMESTSLDDVLYRYASFRNLVDPITHDLIISLARYVHCPKTEGDSLGAMEKVCRQLTYHLSPHSQWRRQGLLKRKPQSCLKAVLSAPLSSGALDLSGIPLVARDMERLCAYLQRNASIVVSLEMGFTDLTDEAFLLLLPTLAVLPHLETLALNGNRLTRAVLKELTDALKDPGSFPSVTWIDLGNNVDIFSLPQPFLLSLRKRCPKQGNLPTILEFGESQASDPPERLRGQEKTLSPAEDNRVCSRSDRLQCGKDVIHMNMPLDTPSTDLICDQPPERSDTGRVTAEPR</sequence>
<feature type="compositionally biased region" description="Basic and acidic residues" evidence="1">
    <location>
        <begin position="360"/>
        <end position="374"/>
    </location>
</feature>
<dbReference type="SUPFAM" id="SSF52047">
    <property type="entry name" value="RNI-like"/>
    <property type="match status" value="1"/>
</dbReference>
<evidence type="ECO:0000313" key="2">
    <source>
        <dbReference type="Ensembl" id="ENSSLUP00000006229.1"/>
    </source>
</evidence>
<reference evidence="2" key="1">
    <citation type="submission" date="2025-08" db="UniProtKB">
        <authorList>
            <consortium name="Ensembl"/>
        </authorList>
    </citation>
    <scope>IDENTIFICATION</scope>
</reference>
<evidence type="ECO:0000313" key="3">
    <source>
        <dbReference type="Proteomes" id="UP000694568"/>
    </source>
</evidence>
<dbReference type="Proteomes" id="UP000694568">
    <property type="component" value="Unplaced"/>
</dbReference>
<dbReference type="InterPro" id="IPR032675">
    <property type="entry name" value="LRR_dom_sf"/>
</dbReference>
<dbReference type="PANTHER" id="PTHR39654">
    <property type="entry name" value="LEUCINE-RICH REPEAT-CONTAINING PROTEIN 75A-LIKE ISOFORM X1"/>
    <property type="match status" value="1"/>
</dbReference>
<dbReference type="GeneTree" id="ENSGT00940000161370"/>
<dbReference type="AlphaFoldDB" id="A0A8C9XB35"/>
<evidence type="ECO:0000256" key="1">
    <source>
        <dbReference type="SAM" id="MobiDB-lite"/>
    </source>
</evidence>
<feature type="region of interest" description="Disordered" evidence="1">
    <location>
        <begin position="350"/>
        <end position="374"/>
    </location>
</feature>